<proteinExistence type="predicted"/>
<reference evidence="2" key="1">
    <citation type="journal article" date="2013" name="Ind. Biotechnol.">
        <title>Comparative genomics analysis of Trichoderma reesei strains.</title>
        <authorList>
            <person name="Koike H."/>
            <person name="Aerts A."/>
            <person name="LaButti K."/>
            <person name="Grigoriev I.V."/>
            <person name="Baker S.E."/>
        </authorList>
    </citation>
    <scope>NUCLEOTIDE SEQUENCE [LARGE SCALE GENOMIC DNA]</scope>
    <source>
        <strain evidence="2">ATCC 56765 / BCRC 32924 / NRRL 11460 / Rut C-30</strain>
    </source>
</reference>
<evidence type="ECO:0000313" key="1">
    <source>
        <dbReference type="EMBL" id="ETR97291.1"/>
    </source>
</evidence>
<dbReference type="AlphaFoldDB" id="A0A024RZA7"/>
<protein>
    <submittedName>
        <fullName evidence="1">Uncharacterized protein</fullName>
    </submittedName>
</protein>
<organism evidence="1 2">
    <name type="scientific">Hypocrea jecorina (strain ATCC 56765 / BCRC 32924 / NRRL 11460 / Rut C-30)</name>
    <name type="common">Trichoderma reesei</name>
    <dbReference type="NCBI Taxonomy" id="1344414"/>
    <lineage>
        <taxon>Eukaryota</taxon>
        <taxon>Fungi</taxon>
        <taxon>Dikarya</taxon>
        <taxon>Ascomycota</taxon>
        <taxon>Pezizomycotina</taxon>
        <taxon>Sordariomycetes</taxon>
        <taxon>Hypocreomycetidae</taxon>
        <taxon>Hypocreales</taxon>
        <taxon>Hypocreaceae</taxon>
        <taxon>Trichoderma</taxon>
    </lineage>
</organism>
<sequence>MRWPPNSSLNLTPARLINRYDASCSTTVRRNGSGFRAACDLLLTSLERIFKPFRKLA</sequence>
<name>A0A024RZA7_HYPJR</name>
<gene>
    <name evidence="1" type="ORF">M419DRAFT_125329</name>
</gene>
<dbReference type="KEGG" id="trr:M419DRAFT_125329"/>
<evidence type="ECO:0000313" key="2">
    <source>
        <dbReference type="Proteomes" id="UP000024376"/>
    </source>
</evidence>
<dbReference type="EMBL" id="KI911174">
    <property type="protein sequence ID" value="ETR97291.1"/>
    <property type="molecule type" value="Genomic_DNA"/>
</dbReference>
<dbReference type="Proteomes" id="UP000024376">
    <property type="component" value="Unassembled WGS sequence"/>
</dbReference>
<dbReference type="HOGENOM" id="CLU_2998141_0_0_1"/>
<accession>A0A024RZA7</accession>